<evidence type="ECO:0000313" key="2">
    <source>
        <dbReference type="EMBL" id="CDJ79345.1"/>
    </source>
</evidence>
<accession>U6NH24</accession>
<dbReference type="EMBL" id="HG737582">
    <property type="protein sequence ID" value="CDJ79355.1"/>
    <property type="molecule type" value="Genomic_DNA"/>
</dbReference>
<evidence type="ECO:0000313" key="4">
    <source>
        <dbReference type="EMBL" id="CDJ79351.1"/>
    </source>
</evidence>
<dbReference type="EMBL" id="HG737578">
    <property type="protein sequence ID" value="CDJ79351.1"/>
    <property type="molecule type" value="Genomic_DNA"/>
</dbReference>
<feature type="region of interest" description="Disordered" evidence="1">
    <location>
        <begin position="82"/>
        <end position="130"/>
    </location>
</feature>
<reference evidence="4" key="1">
    <citation type="submission" date="2013-10" db="EMBL/GenBank/DDBJ databases">
        <authorList>
            <person name="Ojeda Alayon D.I."/>
        </authorList>
    </citation>
    <scope>NUCLEOTIDE SEQUENCE</scope>
    <source>
        <strain evidence="2">HV7</strain>
        <strain evidence="6">M002-01-03-06-SS357</strain>
        <strain evidence="3">M002-12-03-02-SS497</strain>
        <strain evidence="4">M024-07-01-08-TRIA55</strain>
        <strain evidence="5">SL-Kw1436</strain>
    </source>
</reference>
<dbReference type="AlphaFoldDB" id="U6NH24"/>
<reference evidence="4" key="2">
    <citation type="journal article" date="2014" name="Mol. Ecol. Resour.">
        <title>Single-nucleotide polymorphism discovery in Leptographium longiclavatum, a mountain pine beetle-associated symbiotic fungus, using whole-genome resequencing.</title>
        <authorList>
            <person name="Ojeda D.I."/>
            <person name="Dhillon B."/>
            <person name="Tsui C.K."/>
            <person name="Hamelin R.C."/>
        </authorList>
    </citation>
    <scope>NUCLEOTIDE SEQUENCE</scope>
    <source>
        <strain evidence="2">HV7</strain>
        <strain evidence="6">M002-01-03-06-SS357</strain>
        <strain evidence="3">M002-12-03-02-SS497</strain>
        <strain evidence="4">M024-07-01-08-TRIA55</strain>
        <strain evidence="5">SL-Kw1436</strain>
    </source>
</reference>
<protein>
    <submittedName>
        <fullName evidence="4">Cytochrome P450 protein</fullName>
    </submittedName>
</protein>
<feature type="non-terminal residue" evidence="4">
    <location>
        <position position="1"/>
    </location>
</feature>
<evidence type="ECO:0000313" key="6">
    <source>
        <dbReference type="EMBL" id="CDJ79355.1"/>
    </source>
</evidence>
<evidence type="ECO:0000313" key="5">
    <source>
        <dbReference type="EMBL" id="CDJ79354.1"/>
    </source>
</evidence>
<evidence type="ECO:0000313" key="3">
    <source>
        <dbReference type="EMBL" id="CDJ79346.1"/>
    </source>
</evidence>
<proteinExistence type="predicted"/>
<organism evidence="4">
    <name type="scientific">Leptographium longiclavatum</name>
    <dbReference type="NCBI Taxonomy" id="300481"/>
    <lineage>
        <taxon>Eukaryota</taxon>
        <taxon>Fungi</taxon>
        <taxon>Dikarya</taxon>
        <taxon>Ascomycota</taxon>
        <taxon>Pezizomycotina</taxon>
        <taxon>Sordariomycetes</taxon>
        <taxon>Sordariomycetidae</taxon>
        <taxon>Ophiostomatales</taxon>
        <taxon>Ophiostomataceae</taxon>
        <taxon>Leptographium</taxon>
    </lineage>
</organism>
<evidence type="ECO:0000256" key="1">
    <source>
        <dbReference type="SAM" id="MobiDB-lite"/>
    </source>
</evidence>
<dbReference type="EMBL" id="HG737572">
    <property type="protein sequence ID" value="CDJ79345.1"/>
    <property type="molecule type" value="Genomic_DNA"/>
</dbReference>
<name>U6NH24_9PEZI</name>
<gene>
    <name evidence="4" type="primary">cyp01</name>
</gene>
<dbReference type="EMBL" id="HG737581">
    <property type="protein sequence ID" value="CDJ79354.1"/>
    <property type="molecule type" value="Genomic_DNA"/>
</dbReference>
<feature type="region of interest" description="Disordered" evidence="1">
    <location>
        <begin position="15"/>
        <end position="53"/>
    </location>
</feature>
<dbReference type="EMBL" id="HG737573">
    <property type="protein sequence ID" value="CDJ79346.1"/>
    <property type="molecule type" value="Genomic_DNA"/>
</dbReference>
<feature type="non-terminal residue" evidence="4">
    <location>
        <position position="149"/>
    </location>
</feature>
<sequence length="149" mass="16352">GRDRRHWPLRAARLSGPGQRRVRGRGDGWRNQASALSRGSSRHRPGTDSTRLGGRMVRLQRVGVSAAVTALSPALAPQHALERHRVPAGSCTAGPLQSRRAAQRLLPEPDARPHRPAARARLGRDRGRGVHHDECRLRHDCSGHGQCHV</sequence>